<keyword evidence="1" id="KW-0479">Metal-binding</keyword>
<dbReference type="KEGG" id="acru:HHL28_08515"/>
<accession>A0A858R6E5</accession>
<evidence type="ECO:0000256" key="2">
    <source>
        <dbReference type="ARBA" id="ARBA00023008"/>
    </source>
</evidence>
<dbReference type="PANTHER" id="PTHR11474:SF76">
    <property type="entry name" value="SHKT DOMAIN-CONTAINING PROTEIN"/>
    <property type="match status" value="1"/>
</dbReference>
<feature type="domain" description="Tyrosinase copper-binding" evidence="3">
    <location>
        <begin position="248"/>
        <end position="259"/>
    </location>
</feature>
<evidence type="ECO:0000313" key="4">
    <source>
        <dbReference type="EMBL" id="QJE73119.1"/>
    </source>
</evidence>
<gene>
    <name evidence="4" type="ORF">HHL28_08515</name>
</gene>
<dbReference type="InterPro" id="IPR050316">
    <property type="entry name" value="Tyrosinase/Hemocyanin"/>
</dbReference>
<dbReference type="EMBL" id="CP051775">
    <property type="protein sequence ID" value="QJE73119.1"/>
    <property type="molecule type" value="Genomic_DNA"/>
</dbReference>
<dbReference type="GO" id="GO:0046872">
    <property type="term" value="F:metal ion binding"/>
    <property type="evidence" value="ECO:0007669"/>
    <property type="project" value="UniProtKB-KW"/>
</dbReference>
<name>A0A858R6E5_9PROT</name>
<dbReference type="InterPro" id="IPR002227">
    <property type="entry name" value="Tyrosinase_Cu-bd"/>
</dbReference>
<dbReference type="Pfam" id="PF00264">
    <property type="entry name" value="Tyrosinase"/>
    <property type="match status" value="1"/>
</dbReference>
<dbReference type="GO" id="GO:0016491">
    <property type="term" value="F:oxidoreductase activity"/>
    <property type="evidence" value="ECO:0007669"/>
    <property type="project" value="InterPro"/>
</dbReference>
<protein>
    <submittedName>
        <fullName evidence="4">Tyrosinase family protein</fullName>
    </submittedName>
</protein>
<dbReference type="PANTHER" id="PTHR11474">
    <property type="entry name" value="TYROSINASE FAMILY MEMBER"/>
    <property type="match status" value="1"/>
</dbReference>
<dbReference type="InterPro" id="IPR008922">
    <property type="entry name" value="Di-copper_centre_dom_sf"/>
</dbReference>
<sequence>MPGLLARVASAQQPTVRYNAYSAKGKQMLAIYADAVGKMMALQTKDPRSWDFQWYTHFIPGPQNLTTKLPKILEVYGASKDPNRQLAEQMWSMCQSHLKAQNAYMFLPWHRMYVLCFEEIIRAISGKPEFTLPYWDYLDPTQKSLPEEFRQPNDPLYKSLYRPDRNKYVYTDPKTGKTYNIDVNAGTPIDLGQPEGAINLNCMQATTYDDASGVAGFCNGLNSNPHGIVHDYVGNEKGMGYVPTAANDPIFWLHHSNVDRVWASWNKNGGQNPLSEWTSYDYTFADGNGNAVSYNAAKVGDTVELGYVFDAYYGAQFGPGTAKVETLQLAVNTAPVGAAAPAPVQAAAATGPTVLGAGLTRAVLTSTSEGTALFQAAPKAPAAGKRMVLELSQLVQSGPVGQAFNVYIGEDAKSGTYVGQVSFFPAMPADMDHSAHGGTAGGVNAYFDITNEVASGAISAKMLAKPVVAFLPAGPVNDAAKPTVGAILIRQV</sequence>
<dbReference type="Gene3D" id="1.10.1280.10">
    <property type="entry name" value="Di-copper center containing domain from catechol oxidase"/>
    <property type="match status" value="1"/>
</dbReference>
<evidence type="ECO:0000259" key="3">
    <source>
        <dbReference type="PROSITE" id="PS00498"/>
    </source>
</evidence>
<dbReference type="PRINTS" id="PR00092">
    <property type="entry name" value="TYROSINASE"/>
</dbReference>
<evidence type="ECO:0000256" key="1">
    <source>
        <dbReference type="ARBA" id="ARBA00022723"/>
    </source>
</evidence>
<proteinExistence type="predicted"/>
<keyword evidence="2" id="KW-0186">Copper</keyword>
<keyword evidence="5" id="KW-1185">Reference proteome</keyword>
<dbReference type="SUPFAM" id="SSF48056">
    <property type="entry name" value="Di-copper centre-containing domain"/>
    <property type="match status" value="1"/>
</dbReference>
<dbReference type="PROSITE" id="PS00498">
    <property type="entry name" value="TYROSINASE_2"/>
    <property type="match status" value="1"/>
</dbReference>
<dbReference type="AlphaFoldDB" id="A0A858R6E5"/>
<evidence type="ECO:0000313" key="5">
    <source>
        <dbReference type="Proteomes" id="UP000501891"/>
    </source>
</evidence>
<reference evidence="4" key="1">
    <citation type="submission" date="2020-04" db="EMBL/GenBank/DDBJ databases">
        <title>A desert anoxygenic phototrophic bacterium fixes CO2 using RubisCO under aerobic conditions.</title>
        <authorList>
            <person name="Tang K."/>
        </authorList>
    </citation>
    <scope>NUCLEOTIDE SEQUENCE [LARGE SCALE GENOMIC DNA]</scope>
    <source>
        <strain evidence="4">MIMtkB3</strain>
    </source>
</reference>
<dbReference type="Proteomes" id="UP000501891">
    <property type="component" value="Chromosome"/>
</dbReference>
<organism evidence="4 5">
    <name type="scientific">Aerophototrophica crusticola</name>
    <dbReference type="NCBI Taxonomy" id="1709002"/>
    <lineage>
        <taxon>Bacteria</taxon>
        <taxon>Pseudomonadati</taxon>
        <taxon>Pseudomonadota</taxon>
        <taxon>Alphaproteobacteria</taxon>
        <taxon>Rhodospirillales</taxon>
        <taxon>Rhodospirillaceae</taxon>
        <taxon>Aerophototrophica</taxon>
    </lineage>
</organism>